<organism evidence="2 3">
    <name type="scientific">Saliterribacillus persicus</name>
    <dbReference type="NCBI Taxonomy" id="930114"/>
    <lineage>
        <taxon>Bacteria</taxon>
        <taxon>Bacillati</taxon>
        <taxon>Bacillota</taxon>
        <taxon>Bacilli</taxon>
        <taxon>Bacillales</taxon>
        <taxon>Bacillaceae</taxon>
        <taxon>Saliterribacillus</taxon>
    </lineage>
</organism>
<dbReference type="Pfam" id="PF08680">
    <property type="entry name" value="DUF1779"/>
    <property type="match status" value="1"/>
</dbReference>
<feature type="transmembrane region" description="Helical" evidence="1">
    <location>
        <begin position="12"/>
        <end position="28"/>
    </location>
</feature>
<dbReference type="EMBL" id="QPJJ01000001">
    <property type="protein sequence ID" value="RCW77425.1"/>
    <property type="molecule type" value="Genomic_DNA"/>
</dbReference>
<dbReference type="Gene3D" id="3.30.360.40">
    <property type="entry name" value="YwmB-like"/>
    <property type="match status" value="1"/>
</dbReference>
<dbReference type="SUPFAM" id="SSF143842">
    <property type="entry name" value="YwmB-like"/>
    <property type="match status" value="1"/>
</dbReference>
<evidence type="ECO:0000256" key="1">
    <source>
        <dbReference type="SAM" id="Phobius"/>
    </source>
</evidence>
<evidence type="ECO:0000313" key="3">
    <source>
        <dbReference type="Proteomes" id="UP000252585"/>
    </source>
</evidence>
<dbReference type="RefSeq" id="WP_114351353.1">
    <property type="nucleotide sequence ID" value="NZ_QPJJ01000001.1"/>
</dbReference>
<dbReference type="OrthoDB" id="2962597at2"/>
<dbReference type="Proteomes" id="UP000252585">
    <property type="component" value="Unassembled WGS sequence"/>
</dbReference>
<protein>
    <submittedName>
        <fullName evidence="2">TATA-box binding protein</fullName>
    </submittedName>
</protein>
<accession>A0A368YBC3</accession>
<proteinExistence type="predicted"/>
<sequence length="249" mass="28823">MKRLFLFKLSNWVIITGLILIVIFAFVINTNTAKAKDHTFDEIEDMVELIQEKEFQLETWGVTFKKRRQIQEIDSFIEEIKVTYPSASLEITEDEEIIKYHFKRQKKKNVNESILLVIQKSARRNVDIIYEISGSEWTKEGQSTYSLFTDRATKVLFNGEFTKFSCITSYKSAIIDIVCLLEELSNLWQINRLDYLNEDDFVVLSGNTPIWDDTVSLTDEKMNVQLAAREGMGGKTTLTIGTPILTSEY</sequence>
<dbReference type="Gene3D" id="3.30.2030.10">
    <property type="entry name" value="YwmB-like"/>
    <property type="match status" value="1"/>
</dbReference>
<name>A0A368YBC3_9BACI</name>
<dbReference type="InterPro" id="IPR036209">
    <property type="entry name" value="YwmB-like_sf"/>
</dbReference>
<dbReference type="InterPro" id="IPR014794">
    <property type="entry name" value="DUF1779"/>
</dbReference>
<keyword evidence="1" id="KW-1133">Transmembrane helix</keyword>
<keyword evidence="3" id="KW-1185">Reference proteome</keyword>
<evidence type="ECO:0000313" key="2">
    <source>
        <dbReference type="EMBL" id="RCW77425.1"/>
    </source>
</evidence>
<gene>
    <name evidence="2" type="ORF">DFR57_101299</name>
</gene>
<comment type="caution">
    <text evidence="2">The sequence shown here is derived from an EMBL/GenBank/DDBJ whole genome shotgun (WGS) entry which is preliminary data.</text>
</comment>
<keyword evidence="1" id="KW-0472">Membrane</keyword>
<dbReference type="AlphaFoldDB" id="A0A368YBC3"/>
<keyword evidence="1" id="KW-0812">Transmembrane</keyword>
<reference evidence="2 3" key="1">
    <citation type="submission" date="2018-07" db="EMBL/GenBank/DDBJ databases">
        <title>Genomic Encyclopedia of Type Strains, Phase IV (KMG-IV): sequencing the most valuable type-strain genomes for metagenomic binning, comparative biology and taxonomic classification.</title>
        <authorList>
            <person name="Goeker M."/>
        </authorList>
    </citation>
    <scope>NUCLEOTIDE SEQUENCE [LARGE SCALE GENOMIC DNA]</scope>
    <source>
        <strain evidence="2 3">DSM 27696</strain>
    </source>
</reference>